<accession>A0A6A4LME7</accession>
<comment type="caution">
    <text evidence="4">The sequence shown here is derived from an EMBL/GenBank/DDBJ whole genome shotgun (WGS) entry which is preliminary data.</text>
</comment>
<dbReference type="EMBL" id="QEFC01001221">
    <property type="protein sequence ID" value="KAE9458965.1"/>
    <property type="molecule type" value="Genomic_DNA"/>
</dbReference>
<name>A0A6A4LME7_9ERIC</name>
<keyword evidence="5" id="KW-1185">Reference proteome</keyword>
<keyword evidence="3" id="KW-0472">Membrane</keyword>
<dbReference type="InterPro" id="IPR001087">
    <property type="entry name" value="GDSL"/>
</dbReference>
<dbReference type="GO" id="GO:0016788">
    <property type="term" value="F:hydrolase activity, acting on ester bonds"/>
    <property type="evidence" value="ECO:0007669"/>
    <property type="project" value="InterPro"/>
</dbReference>
<sequence>MYYLLFVLACRFYFSIINGVSFFVGYTGFDVTSARKSCCGIGGPYDFTLTLLCGFPGVPVCSQPNRYIHWDGIHLTQEAYRLMAG</sequence>
<dbReference type="OrthoDB" id="1600564at2759"/>
<dbReference type="Proteomes" id="UP000428333">
    <property type="component" value="Linkage Group LG05"/>
</dbReference>
<evidence type="ECO:0000256" key="1">
    <source>
        <dbReference type="ARBA" id="ARBA00008668"/>
    </source>
</evidence>
<organism evidence="4 5">
    <name type="scientific">Rhododendron williamsianum</name>
    <dbReference type="NCBI Taxonomy" id="262921"/>
    <lineage>
        <taxon>Eukaryota</taxon>
        <taxon>Viridiplantae</taxon>
        <taxon>Streptophyta</taxon>
        <taxon>Embryophyta</taxon>
        <taxon>Tracheophyta</taxon>
        <taxon>Spermatophyta</taxon>
        <taxon>Magnoliopsida</taxon>
        <taxon>eudicotyledons</taxon>
        <taxon>Gunneridae</taxon>
        <taxon>Pentapetalae</taxon>
        <taxon>asterids</taxon>
        <taxon>Ericales</taxon>
        <taxon>Ericaceae</taxon>
        <taxon>Ericoideae</taxon>
        <taxon>Rhodoreae</taxon>
        <taxon>Rhododendron</taxon>
    </lineage>
</organism>
<evidence type="ECO:0000256" key="3">
    <source>
        <dbReference type="SAM" id="Phobius"/>
    </source>
</evidence>
<feature type="transmembrane region" description="Helical" evidence="3">
    <location>
        <begin position="6"/>
        <end position="26"/>
    </location>
</feature>
<reference evidence="4 5" key="1">
    <citation type="journal article" date="2019" name="Genome Biol. Evol.">
        <title>The Rhododendron genome and chromosomal organization provide insight into shared whole-genome duplications across the heath family (Ericaceae).</title>
        <authorList>
            <person name="Soza V.L."/>
            <person name="Lindsley D."/>
            <person name="Waalkes A."/>
            <person name="Ramage E."/>
            <person name="Patwardhan R.P."/>
            <person name="Burton J.N."/>
            <person name="Adey A."/>
            <person name="Kumar A."/>
            <person name="Qiu R."/>
            <person name="Shendure J."/>
            <person name="Hall B."/>
        </authorList>
    </citation>
    <scope>NUCLEOTIDE SEQUENCE [LARGE SCALE GENOMIC DNA]</scope>
    <source>
        <strain evidence="4">RSF 1966-606</strain>
    </source>
</reference>
<protein>
    <recommendedName>
        <fullName evidence="6">SGNH domain-containing protein</fullName>
    </recommendedName>
</protein>
<dbReference type="PANTHER" id="PTHR22835:SF517">
    <property type="entry name" value="GDSL-LIKE LIPASE_ACYLHYDROLASE FAMILY PROTEIN, EXPRESSED"/>
    <property type="match status" value="1"/>
</dbReference>
<dbReference type="InterPro" id="IPR036514">
    <property type="entry name" value="SGNH_hydro_sf"/>
</dbReference>
<keyword evidence="2" id="KW-0325">Glycoprotein</keyword>
<dbReference type="Pfam" id="PF00657">
    <property type="entry name" value="Lipase_GDSL"/>
    <property type="match status" value="1"/>
</dbReference>
<evidence type="ECO:0000313" key="4">
    <source>
        <dbReference type="EMBL" id="KAE9458965.1"/>
    </source>
</evidence>
<evidence type="ECO:0000313" key="5">
    <source>
        <dbReference type="Proteomes" id="UP000428333"/>
    </source>
</evidence>
<dbReference type="AlphaFoldDB" id="A0A6A4LME7"/>
<evidence type="ECO:0000256" key="2">
    <source>
        <dbReference type="ARBA" id="ARBA00023180"/>
    </source>
</evidence>
<keyword evidence="3" id="KW-0812">Transmembrane</keyword>
<dbReference type="Gene3D" id="3.40.50.1110">
    <property type="entry name" value="SGNH hydrolase"/>
    <property type="match status" value="1"/>
</dbReference>
<evidence type="ECO:0008006" key="6">
    <source>
        <dbReference type="Google" id="ProtNLM"/>
    </source>
</evidence>
<gene>
    <name evidence="4" type="ORF">C3L33_09128</name>
</gene>
<keyword evidence="3" id="KW-1133">Transmembrane helix</keyword>
<comment type="similarity">
    <text evidence="1">Belongs to the 'GDSL' lipolytic enzyme family.</text>
</comment>
<feature type="non-terminal residue" evidence="4">
    <location>
        <position position="1"/>
    </location>
</feature>
<proteinExistence type="inferred from homology"/>
<dbReference type="PANTHER" id="PTHR22835">
    <property type="entry name" value="ZINC FINGER FYVE DOMAIN CONTAINING PROTEIN"/>
    <property type="match status" value="1"/>
</dbReference>